<comment type="caution">
    <text evidence="2">The sequence shown here is derived from an EMBL/GenBank/DDBJ whole genome shotgun (WGS) entry which is preliminary data.</text>
</comment>
<feature type="region of interest" description="Disordered" evidence="1">
    <location>
        <begin position="39"/>
        <end position="59"/>
    </location>
</feature>
<accession>A0ABP8PCL4</accession>
<protein>
    <recommendedName>
        <fullName evidence="4">Helix-turn-helix domain-containing protein</fullName>
    </recommendedName>
</protein>
<keyword evidence="3" id="KW-1185">Reference proteome</keyword>
<sequence>MNEDDLLRPPEVAEMLGVSAAAVGTLPACSSLPRVRRVGSVGSGVPTSSRSTGYPTPPEEQDVVRLCAQGWPIRRVAAAFGLGYGRTRRILLKHAALRTRRTYGL</sequence>
<organism evidence="2 3">
    <name type="scientific">Actinoallomurus oryzae</name>
    <dbReference type="NCBI Taxonomy" id="502180"/>
    <lineage>
        <taxon>Bacteria</taxon>
        <taxon>Bacillati</taxon>
        <taxon>Actinomycetota</taxon>
        <taxon>Actinomycetes</taxon>
        <taxon>Streptosporangiales</taxon>
        <taxon>Thermomonosporaceae</taxon>
        <taxon>Actinoallomurus</taxon>
    </lineage>
</organism>
<feature type="compositionally biased region" description="Low complexity" evidence="1">
    <location>
        <begin position="39"/>
        <end position="53"/>
    </location>
</feature>
<dbReference type="EMBL" id="BAABHF010000009">
    <property type="protein sequence ID" value="GAA4484196.1"/>
    <property type="molecule type" value="Genomic_DNA"/>
</dbReference>
<evidence type="ECO:0000256" key="1">
    <source>
        <dbReference type="SAM" id="MobiDB-lite"/>
    </source>
</evidence>
<dbReference type="Proteomes" id="UP001500503">
    <property type="component" value="Unassembled WGS sequence"/>
</dbReference>
<proteinExistence type="predicted"/>
<reference evidence="3" key="1">
    <citation type="journal article" date="2019" name="Int. J. Syst. Evol. Microbiol.">
        <title>The Global Catalogue of Microorganisms (GCM) 10K type strain sequencing project: providing services to taxonomists for standard genome sequencing and annotation.</title>
        <authorList>
            <consortium name="The Broad Institute Genomics Platform"/>
            <consortium name="The Broad Institute Genome Sequencing Center for Infectious Disease"/>
            <person name="Wu L."/>
            <person name="Ma J."/>
        </authorList>
    </citation>
    <scope>NUCLEOTIDE SEQUENCE [LARGE SCALE GENOMIC DNA]</scope>
    <source>
        <strain evidence="3">JCM 17933</strain>
    </source>
</reference>
<evidence type="ECO:0008006" key="4">
    <source>
        <dbReference type="Google" id="ProtNLM"/>
    </source>
</evidence>
<gene>
    <name evidence="2" type="ORF">GCM10023191_007000</name>
</gene>
<name>A0ABP8PCL4_9ACTN</name>
<evidence type="ECO:0000313" key="3">
    <source>
        <dbReference type="Proteomes" id="UP001500503"/>
    </source>
</evidence>
<evidence type="ECO:0000313" key="2">
    <source>
        <dbReference type="EMBL" id="GAA4484196.1"/>
    </source>
</evidence>
<dbReference type="RefSeq" id="WP_345457271.1">
    <property type="nucleotide sequence ID" value="NZ_BAABHF010000009.1"/>
</dbReference>